<evidence type="ECO:0000256" key="4">
    <source>
        <dbReference type="ARBA" id="ARBA00022505"/>
    </source>
</evidence>
<keyword evidence="10" id="KW-0408">Iron</keyword>
<dbReference type="SUPFAM" id="SSF54665">
    <property type="entry name" value="CO dehydrogenase molybdoprotein N-domain-like"/>
    <property type="match status" value="1"/>
</dbReference>
<comment type="cofactor">
    <cofactor evidence="12">
        <name>[2Fe-2S] cluster</name>
        <dbReference type="ChEBI" id="CHEBI:190135"/>
    </cofactor>
</comment>
<dbReference type="Pfam" id="PF02738">
    <property type="entry name" value="MoCoBD_1"/>
    <property type="match status" value="1"/>
</dbReference>
<dbReference type="InterPro" id="IPR005107">
    <property type="entry name" value="CO_DH_flav_C"/>
</dbReference>
<comment type="cofactor">
    <cofactor evidence="2">
        <name>FAD</name>
        <dbReference type="ChEBI" id="CHEBI:57692"/>
    </cofactor>
</comment>
<evidence type="ECO:0000256" key="9">
    <source>
        <dbReference type="ARBA" id="ARBA00023002"/>
    </source>
</evidence>
<evidence type="ECO:0000256" key="5">
    <source>
        <dbReference type="ARBA" id="ARBA00022630"/>
    </source>
</evidence>
<reference evidence="15" key="1">
    <citation type="journal article" date="2018" name="Nat. Microbiol.">
        <title>Leveraging single-cell genomics to expand the fungal tree of life.</title>
        <authorList>
            <person name="Ahrendt S.R."/>
            <person name="Quandt C.A."/>
            <person name="Ciobanu D."/>
            <person name="Clum A."/>
            <person name="Salamov A."/>
            <person name="Andreopoulos B."/>
            <person name="Cheng J.F."/>
            <person name="Woyke T."/>
            <person name="Pelin A."/>
            <person name="Henrissat B."/>
            <person name="Reynolds N.K."/>
            <person name="Benny G.L."/>
            <person name="Smith M.E."/>
            <person name="James T.Y."/>
            <person name="Grigoriev I.V."/>
        </authorList>
    </citation>
    <scope>NUCLEOTIDE SEQUENCE [LARGE SCALE GENOMIC DNA]</scope>
</reference>
<evidence type="ECO:0000256" key="6">
    <source>
        <dbReference type="ARBA" id="ARBA00022714"/>
    </source>
</evidence>
<evidence type="ECO:0000256" key="2">
    <source>
        <dbReference type="ARBA" id="ARBA00001974"/>
    </source>
</evidence>
<keyword evidence="11" id="KW-0411">Iron-sulfur</keyword>
<evidence type="ECO:0000256" key="1">
    <source>
        <dbReference type="ARBA" id="ARBA00001924"/>
    </source>
</evidence>
<accession>A0A4P9W5M3</accession>
<evidence type="ECO:0000313" key="15">
    <source>
        <dbReference type="Proteomes" id="UP000269721"/>
    </source>
</evidence>
<dbReference type="PANTHER" id="PTHR45444">
    <property type="entry name" value="XANTHINE DEHYDROGENASE"/>
    <property type="match status" value="1"/>
</dbReference>
<dbReference type="SUPFAM" id="SSF55447">
    <property type="entry name" value="CO dehydrogenase flavoprotein C-terminal domain-like"/>
    <property type="match status" value="1"/>
</dbReference>
<keyword evidence="5" id="KW-0285">Flavoprotein</keyword>
<evidence type="ECO:0000256" key="3">
    <source>
        <dbReference type="ARBA" id="ARBA00006849"/>
    </source>
</evidence>
<dbReference type="InterPro" id="IPR008274">
    <property type="entry name" value="AldOxase/xan_DH_MoCoBD1"/>
</dbReference>
<dbReference type="InterPro" id="IPR037165">
    <property type="entry name" value="AldOxase/xan_DH_Mopterin-bd_sf"/>
</dbReference>
<dbReference type="AlphaFoldDB" id="A0A4P9W5M3"/>
<protein>
    <submittedName>
        <fullName evidence="14">Molybdopterin-binding domain of aldehyde dehydrogenase-domain-containing protein</fullName>
    </submittedName>
</protein>
<dbReference type="EMBL" id="KZ999119">
    <property type="protein sequence ID" value="RKO85396.1"/>
    <property type="molecule type" value="Genomic_DNA"/>
</dbReference>
<name>A0A4P9W5M3_9FUNG</name>
<evidence type="ECO:0000256" key="10">
    <source>
        <dbReference type="ARBA" id="ARBA00023004"/>
    </source>
</evidence>
<dbReference type="Gene3D" id="3.30.365.10">
    <property type="entry name" value="Aldehyde oxidase/xanthine dehydrogenase, molybdopterin binding domain"/>
    <property type="match status" value="2"/>
</dbReference>
<dbReference type="Pfam" id="PF01315">
    <property type="entry name" value="Ald_Xan_dh_C"/>
    <property type="match status" value="1"/>
</dbReference>
<sequence>PTTVIAKKASALPVGQEWNDELVESIQRTLLEDMPMSASAPGGMVEYRKALACSFVKKFSLHLAAEVPAVAALADSTAFARAKSAVNEIERPLSSALQDYSESSEPGVVGKNLVHASALKQVTGEAAYIDDIPGIQGELYGVIVGSTEAHAYIESVDASLALASPGVHGFFTAKDIPEYESRLAKDPANNPNLIGPIFRDEELFATKEVLTVGQMIGYVVAETEEKARAAAALVKVTYKKLPHVLTIEEAIETQSFFDQTIKIVTGAFDEKWDRSPIVPLETATHTVQGRARISAQEHFYLETNACLVIPKPEDDEIEIFVSSQDPTSTQILIAHVMGIPSNRVVCRVKRMGGGFGGKASRPVFLAAAAAVASRALGKPVRSMLTREEDMVMTGMRHPYLGDYKVGFTDEGRLISLDLEIYANAGYSNDLSLPVLERACTHSDNTYKIPNVRVNGRLCKTNLATNTAFRGFGGPQGMMIAEKWITHVADYLGKPVEQIRELNFYANGEKTYIDMPLEDYHFDRVWKEVITTSDY</sequence>
<dbReference type="OrthoDB" id="8300278at2759"/>
<evidence type="ECO:0000256" key="12">
    <source>
        <dbReference type="ARBA" id="ARBA00034078"/>
    </source>
</evidence>
<proteinExistence type="inferred from homology"/>
<comment type="similarity">
    <text evidence="3">Belongs to the xanthine dehydrogenase family.</text>
</comment>
<feature type="domain" description="Aldehyde oxidase/xanthine dehydrogenase a/b hammerhead" evidence="13">
    <location>
        <begin position="123"/>
        <end position="242"/>
    </location>
</feature>
<keyword evidence="4" id="KW-0500">Molybdenum</keyword>
<evidence type="ECO:0000259" key="13">
    <source>
        <dbReference type="SMART" id="SM01008"/>
    </source>
</evidence>
<organism evidence="14 15">
    <name type="scientific">Blyttiomyces helicus</name>
    <dbReference type="NCBI Taxonomy" id="388810"/>
    <lineage>
        <taxon>Eukaryota</taxon>
        <taxon>Fungi</taxon>
        <taxon>Fungi incertae sedis</taxon>
        <taxon>Chytridiomycota</taxon>
        <taxon>Chytridiomycota incertae sedis</taxon>
        <taxon>Chytridiomycetes</taxon>
        <taxon>Chytridiomycetes incertae sedis</taxon>
        <taxon>Blyttiomyces</taxon>
    </lineage>
</organism>
<evidence type="ECO:0000256" key="8">
    <source>
        <dbReference type="ARBA" id="ARBA00022827"/>
    </source>
</evidence>
<dbReference type="Proteomes" id="UP000269721">
    <property type="component" value="Unassembled WGS sequence"/>
</dbReference>
<dbReference type="Pfam" id="PF03450">
    <property type="entry name" value="CO_deh_flav_C"/>
    <property type="match status" value="1"/>
</dbReference>
<feature type="non-terminal residue" evidence="14">
    <location>
        <position position="534"/>
    </location>
</feature>
<dbReference type="InterPro" id="IPR016208">
    <property type="entry name" value="Ald_Oxase/xanthine_DH-like"/>
</dbReference>
<gene>
    <name evidence="14" type="ORF">BDK51DRAFT_30403</name>
</gene>
<dbReference type="SUPFAM" id="SSF56003">
    <property type="entry name" value="Molybdenum cofactor-binding domain"/>
    <property type="match status" value="1"/>
</dbReference>
<keyword evidence="6" id="KW-0001">2Fe-2S</keyword>
<evidence type="ECO:0000256" key="7">
    <source>
        <dbReference type="ARBA" id="ARBA00022723"/>
    </source>
</evidence>
<dbReference type="InterPro" id="IPR036683">
    <property type="entry name" value="CO_DH_flav_C_dom_sf"/>
</dbReference>
<dbReference type="GO" id="GO:0005506">
    <property type="term" value="F:iron ion binding"/>
    <property type="evidence" value="ECO:0007669"/>
    <property type="project" value="InterPro"/>
</dbReference>
<evidence type="ECO:0000313" key="14">
    <source>
        <dbReference type="EMBL" id="RKO85396.1"/>
    </source>
</evidence>
<feature type="non-terminal residue" evidence="14">
    <location>
        <position position="1"/>
    </location>
</feature>
<dbReference type="Gene3D" id="3.90.1170.50">
    <property type="entry name" value="Aldehyde oxidase/xanthine dehydrogenase, a/b hammerhead"/>
    <property type="match status" value="1"/>
</dbReference>
<dbReference type="FunFam" id="3.30.365.10:FF:000003">
    <property type="entry name" value="Aldehyde oxidase 1"/>
    <property type="match status" value="1"/>
</dbReference>
<comment type="cofactor">
    <cofactor evidence="1">
        <name>Mo-molybdopterin</name>
        <dbReference type="ChEBI" id="CHEBI:71302"/>
    </cofactor>
</comment>
<dbReference type="InterPro" id="IPR000674">
    <property type="entry name" value="Ald_Oxase/Xan_DH_a/b"/>
</dbReference>
<dbReference type="SMART" id="SM01008">
    <property type="entry name" value="Ald_Xan_dh_C"/>
    <property type="match status" value="1"/>
</dbReference>
<dbReference type="Gene3D" id="3.30.390.50">
    <property type="entry name" value="CO dehydrogenase flavoprotein, C-terminal domain"/>
    <property type="match status" value="1"/>
</dbReference>
<dbReference type="InterPro" id="IPR036856">
    <property type="entry name" value="Ald_Oxase/Xan_DH_a/b_sf"/>
</dbReference>
<keyword evidence="9" id="KW-0560">Oxidoreductase</keyword>
<dbReference type="GO" id="GO:0051537">
    <property type="term" value="F:2 iron, 2 sulfur cluster binding"/>
    <property type="evidence" value="ECO:0007669"/>
    <property type="project" value="UniProtKB-KW"/>
</dbReference>
<evidence type="ECO:0000256" key="11">
    <source>
        <dbReference type="ARBA" id="ARBA00023014"/>
    </source>
</evidence>
<dbReference type="GO" id="GO:0016491">
    <property type="term" value="F:oxidoreductase activity"/>
    <property type="evidence" value="ECO:0007669"/>
    <property type="project" value="UniProtKB-KW"/>
</dbReference>
<keyword evidence="8" id="KW-0274">FAD</keyword>
<keyword evidence="7" id="KW-0479">Metal-binding</keyword>
<dbReference type="PANTHER" id="PTHR45444:SF3">
    <property type="entry name" value="XANTHINE DEHYDROGENASE"/>
    <property type="match status" value="1"/>
</dbReference>
<keyword evidence="15" id="KW-1185">Reference proteome</keyword>